<proteinExistence type="predicted"/>
<keyword evidence="1" id="KW-1133">Transmembrane helix</keyword>
<accession>A0A8S1WLD3</accession>
<gene>
    <name evidence="2" type="ORF">POCTA_138.1.T0940028</name>
</gene>
<sequence>MSSYLVLLRVQMNNNLQKMIWIGITTLIFLRIVLSVEIIRDIMRIVSLIAIDQLMMRIYLSCRLY</sequence>
<name>A0A8S1WLD3_PAROT</name>
<comment type="caution">
    <text evidence="2">The sequence shown here is derived from an EMBL/GenBank/DDBJ whole genome shotgun (WGS) entry which is preliminary data.</text>
</comment>
<evidence type="ECO:0000256" key="1">
    <source>
        <dbReference type="SAM" id="Phobius"/>
    </source>
</evidence>
<evidence type="ECO:0000313" key="3">
    <source>
        <dbReference type="Proteomes" id="UP000683925"/>
    </source>
</evidence>
<keyword evidence="3" id="KW-1185">Reference proteome</keyword>
<dbReference type="AlphaFoldDB" id="A0A8S1WLD3"/>
<keyword evidence="1" id="KW-0812">Transmembrane</keyword>
<organism evidence="2 3">
    <name type="scientific">Paramecium octaurelia</name>
    <dbReference type="NCBI Taxonomy" id="43137"/>
    <lineage>
        <taxon>Eukaryota</taxon>
        <taxon>Sar</taxon>
        <taxon>Alveolata</taxon>
        <taxon>Ciliophora</taxon>
        <taxon>Intramacronucleata</taxon>
        <taxon>Oligohymenophorea</taxon>
        <taxon>Peniculida</taxon>
        <taxon>Parameciidae</taxon>
        <taxon>Paramecium</taxon>
    </lineage>
</organism>
<dbReference type="EMBL" id="CAJJDP010000093">
    <property type="protein sequence ID" value="CAD8188969.1"/>
    <property type="molecule type" value="Genomic_DNA"/>
</dbReference>
<keyword evidence="1" id="KW-0472">Membrane</keyword>
<dbReference type="Proteomes" id="UP000683925">
    <property type="component" value="Unassembled WGS sequence"/>
</dbReference>
<feature type="transmembrane region" description="Helical" evidence="1">
    <location>
        <begin position="20"/>
        <end position="39"/>
    </location>
</feature>
<reference evidence="2" key="1">
    <citation type="submission" date="2021-01" db="EMBL/GenBank/DDBJ databases">
        <authorList>
            <consortium name="Genoscope - CEA"/>
            <person name="William W."/>
        </authorList>
    </citation>
    <scope>NUCLEOTIDE SEQUENCE</scope>
</reference>
<evidence type="ECO:0000313" key="2">
    <source>
        <dbReference type="EMBL" id="CAD8188969.1"/>
    </source>
</evidence>
<protein>
    <submittedName>
        <fullName evidence="2">Uncharacterized protein</fullName>
    </submittedName>
</protein>